<keyword evidence="4 5" id="KW-0975">Bacterial flagellum</keyword>
<comment type="similarity">
    <text evidence="1 5">Belongs to the FliD family.</text>
</comment>
<dbReference type="Pfam" id="PF07195">
    <property type="entry name" value="FliD_C"/>
    <property type="match status" value="1"/>
</dbReference>
<dbReference type="RefSeq" id="WP_127027993.1">
    <property type="nucleotide sequence ID" value="NZ_RYFG02000104.1"/>
</dbReference>
<keyword evidence="8" id="KW-0966">Cell projection</keyword>
<dbReference type="EMBL" id="RYFG02000104">
    <property type="protein sequence ID" value="TRW93002.1"/>
    <property type="molecule type" value="Genomic_DNA"/>
</dbReference>
<evidence type="ECO:0000256" key="3">
    <source>
        <dbReference type="ARBA" id="ARBA00023054"/>
    </source>
</evidence>
<evidence type="ECO:0000256" key="4">
    <source>
        <dbReference type="ARBA" id="ARBA00023143"/>
    </source>
</evidence>
<feature type="domain" description="Flagellar hook-associated protein 2 C-terminal" evidence="7">
    <location>
        <begin position="238"/>
        <end position="461"/>
    </location>
</feature>
<feature type="domain" description="Flagellar hook-associated protein 2 N-terminal" evidence="6">
    <location>
        <begin position="11"/>
        <end position="108"/>
    </location>
</feature>
<keyword evidence="8" id="KW-0969">Cilium</keyword>
<evidence type="ECO:0000256" key="5">
    <source>
        <dbReference type="RuleBase" id="RU362066"/>
    </source>
</evidence>
<dbReference type="PANTHER" id="PTHR30288:SF0">
    <property type="entry name" value="FLAGELLAR HOOK-ASSOCIATED PROTEIN 2"/>
    <property type="match status" value="1"/>
</dbReference>
<gene>
    <name evidence="8" type="ORF">EKO24_013785</name>
</gene>
<proteinExistence type="inferred from homology"/>
<dbReference type="Proteomes" id="UP000733744">
    <property type="component" value="Unassembled WGS sequence"/>
</dbReference>
<protein>
    <recommendedName>
        <fullName evidence="5">Flagellar hook-associated protein 2</fullName>
        <shortName evidence="5">HAP2</shortName>
    </recommendedName>
    <alternativeName>
        <fullName evidence="5">Flagellar cap protein</fullName>
    </alternativeName>
</protein>
<dbReference type="Pfam" id="PF07196">
    <property type="entry name" value="Flagellin_IN"/>
    <property type="match status" value="1"/>
</dbReference>
<dbReference type="InterPro" id="IPR010810">
    <property type="entry name" value="Flagellin_hook_IN_motif"/>
</dbReference>
<comment type="subunit">
    <text evidence="2 5">Homopentamer.</text>
</comment>
<organism evidence="8 9">
    <name type="scientific">Candidatus Methylobacter oryzae</name>
    <dbReference type="NCBI Taxonomy" id="2497749"/>
    <lineage>
        <taxon>Bacteria</taxon>
        <taxon>Pseudomonadati</taxon>
        <taxon>Pseudomonadota</taxon>
        <taxon>Gammaproteobacteria</taxon>
        <taxon>Methylococcales</taxon>
        <taxon>Methylococcaceae</taxon>
        <taxon>Methylobacter</taxon>
    </lineage>
</organism>
<dbReference type="InterPro" id="IPR040026">
    <property type="entry name" value="FliD"/>
</dbReference>
<keyword evidence="8" id="KW-0282">Flagellum</keyword>
<comment type="subcellular location">
    <subcellularLocation>
        <location evidence="5">Secreted</location>
    </subcellularLocation>
    <subcellularLocation>
        <location evidence="5">Bacterial flagellum</location>
    </subcellularLocation>
</comment>
<dbReference type="InterPro" id="IPR010809">
    <property type="entry name" value="FliD_C"/>
</dbReference>
<evidence type="ECO:0000256" key="1">
    <source>
        <dbReference type="ARBA" id="ARBA00009764"/>
    </source>
</evidence>
<reference evidence="8 9" key="1">
    <citation type="journal article" date="2019" name="Antonie Van Leeuwenhoek">
        <title>Description of 'Ca. Methylobacter oryzae' KRF1, a novel species from the environmentally important Methylobacter clade 2.</title>
        <authorList>
            <person name="Khatri K."/>
            <person name="Mohite J.A."/>
            <person name="Pandit P.S."/>
            <person name="Bahulikar R."/>
            <person name="Rahalkar M.C."/>
        </authorList>
    </citation>
    <scope>NUCLEOTIDE SEQUENCE [LARGE SCALE GENOMIC DNA]</scope>
    <source>
        <strain evidence="8 9">KRF1</strain>
    </source>
</reference>
<evidence type="ECO:0000259" key="7">
    <source>
        <dbReference type="Pfam" id="PF07195"/>
    </source>
</evidence>
<evidence type="ECO:0000313" key="9">
    <source>
        <dbReference type="Proteomes" id="UP000733744"/>
    </source>
</evidence>
<dbReference type="PANTHER" id="PTHR30288">
    <property type="entry name" value="FLAGELLAR CAP/ASSEMBLY PROTEIN FLID"/>
    <property type="match status" value="1"/>
</dbReference>
<comment type="function">
    <text evidence="5">Required for morphogenesis and for the elongation of the flagellar filament by facilitating polymerization of the flagellin monomers at the tip of growing filament. Forms a capping structure, which prevents flagellin subunits (transported through the central channel of the flagellum) from leaking out without polymerization at the distal end.</text>
</comment>
<dbReference type="Pfam" id="PF02465">
    <property type="entry name" value="FliD_N"/>
    <property type="match status" value="1"/>
</dbReference>
<accession>A0ABY3CA27</accession>
<keyword evidence="5" id="KW-0964">Secreted</keyword>
<comment type="caution">
    <text evidence="8">The sequence shown here is derived from an EMBL/GenBank/DDBJ whole genome shotgun (WGS) entry which is preliminary data.</text>
</comment>
<evidence type="ECO:0000313" key="8">
    <source>
        <dbReference type="EMBL" id="TRW93002.1"/>
    </source>
</evidence>
<evidence type="ECO:0000259" key="6">
    <source>
        <dbReference type="Pfam" id="PF02465"/>
    </source>
</evidence>
<dbReference type="InterPro" id="IPR003481">
    <property type="entry name" value="FliD_N"/>
</dbReference>
<keyword evidence="3" id="KW-0175">Coiled coil</keyword>
<sequence length="473" mass="48395">MSVVSSTGLGSGMDINGIVQQLITAEQQPQLDAITKQETSTKASLSGLGSLKSALSSFQAAVRKLKDGSLYKATQAVSSDATIFTTTAQAGAVPGKHTVEVTSLAKAQQLTTNAEYSGLGAVASANGGTLNFTYAAGSTKTAFSVTVAAGATLANVRDAINSATGNNGVTASVINVDHTSTGPLDPLNGTTVSKLVLTSKDTGTVNGFSVAAATTDAAGTGLDLFATSAPANYSSVTAADAQIKVDGQTATRSLNTITDVLPGVTLNLLQPTAVGTTVNLDVSLDTATINKTITDFVTAYNSLHTTTNSLGSYGGSAAGATNGPLLGDSLLRNITHSIRQNTTDPVTSATSNYNSLAMIGITIDKSGVMSLDSTKLNNALTANLSAVSDVFTSTSGVAVRLDDKLSVYLQSGGALDSRQTSLNKTLASFDDQKTNLQLRMDNLQKGLQKQFIAMDLAVGQFRQTATFLTQKFG</sequence>
<name>A0ABY3CA27_9GAMM</name>
<evidence type="ECO:0000256" key="2">
    <source>
        <dbReference type="ARBA" id="ARBA00011255"/>
    </source>
</evidence>
<keyword evidence="9" id="KW-1185">Reference proteome</keyword>